<comment type="caution">
    <text evidence="1">The sequence shown here is derived from an EMBL/GenBank/DDBJ whole genome shotgun (WGS) entry which is preliminary data.</text>
</comment>
<proteinExistence type="predicted"/>
<organism evidence="1 2">
    <name type="scientific">Hyphodiscus hymeniophilus</name>
    <dbReference type="NCBI Taxonomy" id="353542"/>
    <lineage>
        <taxon>Eukaryota</taxon>
        <taxon>Fungi</taxon>
        <taxon>Dikarya</taxon>
        <taxon>Ascomycota</taxon>
        <taxon>Pezizomycotina</taxon>
        <taxon>Leotiomycetes</taxon>
        <taxon>Helotiales</taxon>
        <taxon>Hyphodiscaceae</taxon>
        <taxon>Hyphodiscus</taxon>
    </lineage>
</organism>
<sequence length="75" mass="7953">MAINPTSHTTLVSSRDFDTTLLTECCAAYIYATEALKNAGWLPKGETCAAVDTLNAVLKEPVEAGSPFNCKANDS</sequence>
<evidence type="ECO:0000313" key="2">
    <source>
        <dbReference type="Proteomes" id="UP000785200"/>
    </source>
</evidence>
<name>A0A9P6VDX3_9HELO</name>
<dbReference type="AlphaFoldDB" id="A0A9P6VDX3"/>
<dbReference type="EMBL" id="VNKQ01000019">
    <property type="protein sequence ID" value="KAG0645289.1"/>
    <property type="molecule type" value="Genomic_DNA"/>
</dbReference>
<gene>
    <name evidence="1" type="ORF">D0Z07_8980</name>
</gene>
<protein>
    <submittedName>
        <fullName evidence="1">Uncharacterized protein</fullName>
    </submittedName>
</protein>
<keyword evidence="2" id="KW-1185">Reference proteome</keyword>
<evidence type="ECO:0000313" key="1">
    <source>
        <dbReference type="EMBL" id="KAG0645289.1"/>
    </source>
</evidence>
<dbReference type="Proteomes" id="UP000785200">
    <property type="component" value="Unassembled WGS sequence"/>
</dbReference>
<reference evidence="1" key="1">
    <citation type="submission" date="2019-07" db="EMBL/GenBank/DDBJ databases">
        <title>Hyphodiscus hymeniophilus genome sequencing and assembly.</title>
        <authorList>
            <person name="Kramer G."/>
            <person name="Nodwell J."/>
        </authorList>
    </citation>
    <scope>NUCLEOTIDE SEQUENCE</scope>
    <source>
        <strain evidence="1">ATCC 34498</strain>
    </source>
</reference>
<accession>A0A9P6VDX3</accession>